<dbReference type="RefSeq" id="WP_095446388.1">
    <property type="nucleotide sequence ID" value="NZ_CP022604.1"/>
</dbReference>
<proteinExistence type="predicted"/>
<dbReference type="Proteomes" id="UP000215256">
    <property type="component" value="Chromosome 1"/>
</dbReference>
<dbReference type="AlphaFoldDB" id="A0A248UKS0"/>
<gene>
    <name evidence="2" type="ORF">CES85_0796</name>
</gene>
<feature type="transmembrane region" description="Helical" evidence="1">
    <location>
        <begin position="85"/>
        <end position="102"/>
    </location>
</feature>
<organism evidence="2 3">
    <name type="scientific">Ochrobactrum quorumnocens</name>
    <dbReference type="NCBI Taxonomy" id="271865"/>
    <lineage>
        <taxon>Bacteria</taxon>
        <taxon>Pseudomonadati</taxon>
        <taxon>Pseudomonadota</taxon>
        <taxon>Alphaproteobacteria</taxon>
        <taxon>Hyphomicrobiales</taxon>
        <taxon>Brucellaceae</taxon>
        <taxon>Brucella/Ochrobactrum group</taxon>
        <taxon>Ochrobactrum</taxon>
    </lineage>
</organism>
<keyword evidence="1" id="KW-1133">Transmembrane helix</keyword>
<evidence type="ECO:0000313" key="2">
    <source>
        <dbReference type="EMBL" id="ASV86991.1"/>
    </source>
</evidence>
<dbReference type="OrthoDB" id="7843623at2"/>
<dbReference type="KEGG" id="och:CES85_0796"/>
<evidence type="ECO:0000256" key="1">
    <source>
        <dbReference type="SAM" id="Phobius"/>
    </source>
</evidence>
<evidence type="ECO:0000313" key="3">
    <source>
        <dbReference type="Proteomes" id="UP000215256"/>
    </source>
</evidence>
<dbReference type="Pfam" id="PF19660">
    <property type="entry name" value="DUF6163"/>
    <property type="match status" value="1"/>
</dbReference>
<feature type="transmembrane region" description="Helical" evidence="1">
    <location>
        <begin position="59"/>
        <end position="78"/>
    </location>
</feature>
<keyword evidence="1" id="KW-0472">Membrane</keyword>
<feature type="transmembrane region" description="Helical" evidence="1">
    <location>
        <begin position="21"/>
        <end position="39"/>
    </location>
</feature>
<keyword evidence="1" id="KW-0812">Transmembrane</keyword>
<dbReference type="EMBL" id="CP022604">
    <property type="protein sequence ID" value="ASV86991.1"/>
    <property type="molecule type" value="Genomic_DNA"/>
</dbReference>
<protein>
    <submittedName>
        <fullName evidence="2">Putative membrane protein</fullName>
    </submittedName>
</protein>
<accession>A0A248UKS0</accession>
<sequence>MRHDELHQHIQPSGAEWSFVWFMRLIALAALAGGVFYWIKLIGIQPGLLWRFDLMPWQWQTASVALALLMPVAATGLWMRAPWGAVLWFVAAIGEIAIYSVFARHFEYKPFTVGFNAVCIIIYIVFRVVLFIEKRRQSRMGPRMGIPS</sequence>
<feature type="transmembrane region" description="Helical" evidence="1">
    <location>
        <begin position="114"/>
        <end position="132"/>
    </location>
</feature>
<dbReference type="InterPro" id="IPR046161">
    <property type="entry name" value="DUF6163"/>
</dbReference>
<reference evidence="2 3" key="1">
    <citation type="submission" date="2017-07" db="EMBL/GenBank/DDBJ databases">
        <title>Phylogenetic study on the rhizospheric bacterium Ochrobactrum sp. A44.</title>
        <authorList>
            <person name="Krzyzanowska D.M."/>
            <person name="Ossowicki A."/>
            <person name="Rajewska M."/>
            <person name="Maciag T."/>
            <person name="Kaczynski Z."/>
            <person name="Czerwicka M."/>
            <person name="Jafra S."/>
        </authorList>
    </citation>
    <scope>NUCLEOTIDE SEQUENCE [LARGE SCALE GENOMIC DNA]</scope>
    <source>
        <strain evidence="2 3">A44</strain>
    </source>
</reference>
<name>A0A248UKS0_9HYPH</name>